<dbReference type="InterPro" id="IPR006638">
    <property type="entry name" value="Elp3/MiaA/NifB-like_rSAM"/>
</dbReference>
<name>A0A0J8D9C4_CLOCY</name>
<keyword evidence="6" id="KW-0411">Iron-sulfur</keyword>
<dbReference type="CDD" id="cd21109">
    <property type="entry name" value="SPASM"/>
    <property type="match status" value="1"/>
</dbReference>
<dbReference type="InterPro" id="IPR013785">
    <property type="entry name" value="Aldolase_TIM"/>
</dbReference>
<evidence type="ECO:0000256" key="2">
    <source>
        <dbReference type="ARBA" id="ARBA00022485"/>
    </source>
</evidence>
<evidence type="ECO:0000256" key="4">
    <source>
        <dbReference type="ARBA" id="ARBA00022723"/>
    </source>
</evidence>
<comment type="cofactor">
    <cofactor evidence="1">
        <name>[4Fe-4S] cluster</name>
        <dbReference type="ChEBI" id="CHEBI:49883"/>
    </cofactor>
</comment>
<dbReference type="Gene3D" id="3.20.20.70">
    <property type="entry name" value="Aldolase class I"/>
    <property type="match status" value="1"/>
</dbReference>
<dbReference type="GO" id="GO:0046872">
    <property type="term" value="F:metal ion binding"/>
    <property type="evidence" value="ECO:0007669"/>
    <property type="project" value="UniProtKB-KW"/>
</dbReference>
<dbReference type="GO" id="GO:0003824">
    <property type="term" value="F:catalytic activity"/>
    <property type="evidence" value="ECO:0007669"/>
    <property type="project" value="InterPro"/>
</dbReference>
<evidence type="ECO:0000256" key="3">
    <source>
        <dbReference type="ARBA" id="ARBA00022691"/>
    </source>
</evidence>
<dbReference type="SFLD" id="SFLDG01387">
    <property type="entry name" value="BtrN-like_SPASM_domain_contain"/>
    <property type="match status" value="1"/>
</dbReference>
<organism evidence="8 9">
    <name type="scientific">Clostridium cylindrosporum DSM 605</name>
    <dbReference type="NCBI Taxonomy" id="1121307"/>
    <lineage>
        <taxon>Bacteria</taxon>
        <taxon>Bacillati</taxon>
        <taxon>Bacillota</taxon>
        <taxon>Clostridia</taxon>
        <taxon>Eubacteriales</taxon>
        <taxon>Clostridiaceae</taxon>
        <taxon>Clostridium</taxon>
    </lineage>
</organism>
<dbReference type="InterPro" id="IPR007197">
    <property type="entry name" value="rSAM"/>
</dbReference>
<proteinExistence type="predicted"/>
<dbReference type="CDD" id="cd01335">
    <property type="entry name" value="Radical_SAM"/>
    <property type="match status" value="1"/>
</dbReference>
<dbReference type="SFLD" id="SFLDS00029">
    <property type="entry name" value="Radical_SAM"/>
    <property type="match status" value="1"/>
</dbReference>
<evidence type="ECO:0000313" key="9">
    <source>
        <dbReference type="Proteomes" id="UP000036756"/>
    </source>
</evidence>
<protein>
    <submittedName>
        <fullName evidence="8">Radical SAM domain protein</fullName>
    </submittedName>
</protein>
<keyword evidence="5" id="KW-0408">Iron</keyword>
<keyword evidence="4" id="KW-0479">Metal-binding</keyword>
<accession>A0A0J8D9C4</accession>
<dbReference type="SFLD" id="SFLDG01067">
    <property type="entry name" value="SPASM/twitch_domain_containing"/>
    <property type="match status" value="1"/>
</dbReference>
<dbReference type="Pfam" id="PF04055">
    <property type="entry name" value="Radical_SAM"/>
    <property type="match status" value="1"/>
</dbReference>
<dbReference type="GO" id="GO:0051536">
    <property type="term" value="F:iron-sulfur cluster binding"/>
    <property type="evidence" value="ECO:0007669"/>
    <property type="project" value="UniProtKB-KW"/>
</dbReference>
<keyword evidence="3" id="KW-0949">S-adenosyl-L-methionine</keyword>
<evidence type="ECO:0000259" key="7">
    <source>
        <dbReference type="PROSITE" id="PS51918"/>
    </source>
</evidence>
<sequence length="340" mass="39036">MKAQIKPSYDTKRKLLADIIPLSEPFTIFIEPTRYCNFKCFYCLHSTRGENDGELAKTNYELKNMDFLTYENILENIKEFPVKLKRIVFSGLGEPLMNPDLPKMIAKAKQLNIAERLDILTNASLLTPEISDALIEAGTTRIQVSLQGLNSEKYKEVSNVDVDFEKIYENLTYLYKNKGECSIFIKIIDSLLESKEDEEKFYNLFGNICDEIFIEHLITLQQQMGNHNGKADNSRNLNNEKVVYRNVCPVIFYMLQIDVDGNVFPCPVGGLPETFSMGNIKDEKLIQIWNGSKRKNLIKGHLMMNRKKIPVCSTCYACACVLDENEYLDDKAVELLNLFN</sequence>
<dbReference type="InterPro" id="IPR034391">
    <property type="entry name" value="AdoMet-like_SPASM_containing"/>
</dbReference>
<dbReference type="InterPro" id="IPR058240">
    <property type="entry name" value="rSAM_sf"/>
</dbReference>
<dbReference type="SUPFAM" id="SSF102114">
    <property type="entry name" value="Radical SAM enzymes"/>
    <property type="match status" value="1"/>
</dbReference>
<keyword evidence="2" id="KW-0004">4Fe-4S</keyword>
<dbReference type="PATRIC" id="fig|1121307.3.peg.2649"/>
<dbReference type="Pfam" id="PF13186">
    <property type="entry name" value="SPASM"/>
    <property type="match status" value="1"/>
</dbReference>
<gene>
    <name evidence="8" type="ORF">CLCY_9c00660</name>
</gene>
<dbReference type="PANTHER" id="PTHR11228">
    <property type="entry name" value="RADICAL SAM DOMAIN PROTEIN"/>
    <property type="match status" value="1"/>
</dbReference>
<evidence type="ECO:0000313" key="8">
    <source>
        <dbReference type="EMBL" id="KMT22635.1"/>
    </source>
</evidence>
<dbReference type="PROSITE" id="PS51918">
    <property type="entry name" value="RADICAL_SAM"/>
    <property type="match status" value="1"/>
</dbReference>
<dbReference type="RefSeq" id="WP_048569842.1">
    <property type="nucleotide sequence ID" value="NZ_LFVU01000006.1"/>
</dbReference>
<dbReference type="InterPro" id="IPR023885">
    <property type="entry name" value="4Fe4S-binding_SPASM_dom"/>
</dbReference>
<dbReference type="InterPro" id="IPR050377">
    <property type="entry name" value="Radical_SAM_PqqE_MftC-like"/>
</dbReference>
<evidence type="ECO:0000256" key="6">
    <source>
        <dbReference type="ARBA" id="ARBA00023014"/>
    </source>
</evidence>
<dbReference type="STRING" id="1121307.CLCY_9c00660"/>
<evidence type="ECO:0000256" key="1">
    <source>
        <dbReference type="ARBA" id="ARBA00001966"/>
    </source>
</evidence>
<comment type="caution">
    <text evidence="8">The sequence shown here is derived from an EMBL/GenBank/DDBJ whole genome shotgun (WGS) entry which is preliminary data.</text>
</comment>
<keyword evidence="9" id="KW-1185">Reference proteome</keyword>
<reference evidence="8 9" key="1">
    <citation type="submission" date="2015-06" db="EMBL/GenBank/DDBJ databases">
        <title>Draft genome sequence of the purine-degrading Clostridium cylindrosporum HC-1 (DSM 605).</title>
        <authorList>
            <person name="Poehlein A."/>
            <person name="Schiel-Bengelsdorf B."/>
            <person name="Bengelsdorf F."/>
            <person name="Daniel R."/>
            <person name="Duerre P."/>
        </authorList>
    </citation>
    <scope>NUCLEOTIDE SEQUENCE [LARGE SCALE GENOMIC DNA]</scope>
    <source>
        <strain evidence="8 9">DSM 605</strain>
    </source>
</reference>
<dbReference type="OrthoDB" id="6258756at2"/>
<dbReference type="SMART" id="SM00729">
    <property type="entry name" value="Elp3"/>
    <property type="match status" value="1"/>
</dbReference>
<dbReference type="AlphaFoldDB" id="A0A0J8D9C4"/>
<evidence type="ECO:0000256" key="5">
    <source>
        <dbReference type="ARBA" id="ARBA00023004"/>
    </source>
</evidence>
<feature type="domain" description="Radical SAM core" evidence="7">
    <location>
        <begin position="22"/>
        <end position="260"/>
    </location>
</feature>
<dbReference type="Proteomes" id="UP000036756">
    <property type="component" value="Unassembled WGS sequence"/>
</dbReference>
<dbReference type="PANTHER" id="PTHR11228:SF7">
    <property type="entry name" value="PQQA PEPTIDE CYCLASE"/>
    <property type="match status" value="1"/>
</dbReference>
<dbReference type="EMBL" id="LFVU01000006">
    <property type="protein sequence ID" value="KMT22635.1"/>
    <property type="molecule type" value="Genomic_DNA"/>
</dbReference>